<dbReference type="Gene3D" id="3.40.50.720">
    <property type="entry name" value="NAD(P)-binding Rossmann-like Domain"/>
    <property type="match status" value="1"/>
</dbReference>
<evidence type="ECO:0000259" key="3">
    <source>
        <dbReference type="SMART" id="SM00822"/>
    </source>
</evidence>
<dbReference type="AlphaFoldDB" id="A0A8S1HPC2"/>
<gene>
    <name evidence="4" type="ORF">CAUJ_LOCUS13618</name>
</gene>
<dbReference type="Proteomes" id="UP000835052">
    <property type="component" value="Unassembled WGS sequence"/>
</dbReference>
<dbReference type="InterPro" id="IPR002347">
    <property type="entry name" value="SDR_fam"/>
</dbReference>
<feature type="domain" description="Ketoreductase" evidence="3">
    <location>
        <begin position="67"/>
        <end position="231"/>
    </location>
</feature>
<dbReference type="GO" id="GO:0016491">
    <property type="term" value="F:oxidoreductase activity"/>
    <property type="evidence" value="ECO:0007669"/>
    <property type="project" value="UniProtKB-KW"/>
</dbReference>
<accession>A0A8S1HPC2</accession>
<reference evidence="4" key="1">
    <citation type="submission" date="2020-10" db="EMBL/GenBank/DDBJ databases">
        <authorList>
            <person name="Kikuchi T."/>
        </authorList>
    </citation>
    <scope>NUCLEOTIDE SEQUENCE</scope>
    <source>
        <strain evidence="4">NKZ352</strain>
    </source>
</reference>
<dbReference type="PANTHER" id="PTHR24320">
    <property type="entry name" value="RETINOL DEHYDROGENASE"/>
    <property type="match status" value="1"/>
</dbReference>
<dbReference type="PANTHER" id="PTHR24320:SF95">
    <property type="entry name" value="DEHYDROGENASES, SHORT CHAIN"/>
    <property type="match status" value="1"/>
</dbReference>
<evidence type="ECO:0000256" key="1">
    <source>
        <dbReference type="ARBA" id="ARBA00006484"/>
    </source>
</evidence>
<dbReference type="PRINTS" id="PR00081">
    <property type="entry name" value="GDHRDH"/>
</dbReference>
<dbReference type="SMART" id="SM00822">
    <property type="entry name" value="PKS_KR"/>
    <property type="match status" value="1"/>
</dbReference>
<keyword evidence="2" id="KW-0560">Oxidoreductase</keyword>
<comment type="similarity">
    <text evidence="1">Belongs to the short-chain dehydrogenases/reductases (SDR) family.</text>
</comment>
<evidence type="ECO:0000313" key="4">
    <source>
        <dbReference type="EMBL" id="CAD6197709.1"/>
    </source>
</evidence>
<dbReference type="InterPro" id="IPR036291">
    <property type="entry name" value="NAD(P)-bd_dom_sf"/>
</dbReference>
<dbReference type="OrthoDB" id="9989144at2759"/>
<dbReference type="EMBL" id="CAJGYM010000102">
    <property type="protein sequence ID" value="CAD6197709.1"/>
    <property type="molecule type" value="Genomic_DNA"/>
</dbReference>
<sequence length="442" mass="48703">MTSPELIGPSVAHFFERRASLFDPPPPPPSLMSIAAQPSEDVPRTFSAFHARTSALETLEGVDLSGKTFFITGTTSGIGTETTRALALKGAHVVMANRNILLSEELKKKILAEKADAKIDLITCDLSSMQSVQAAANEFLEKHWPLHGLILNAGVFGPPTPTTFDGFEATFGVNHLAQYLLLTMLLPILRQTESSRVVFVSSTSSSHTGLKASQSLEEKLDTLTCKNGASTNSYRLYAYSKMCNVLTAFKLAREEEKNGISVYALHPGSMIATDISRSYGFLSKILTTVTKPFTKNLEQGAATTVYCASSPELDNYSGKFWVSCKEDEKSLDVNIARDEELQDALWARSESLQLSSRLDIAQALHLNKFFRNDAKLLHRSGILVGRRSWVDTTHRDAKYPFLDGYIVFSALAHFIGNRTEREAHVKRCLTREGAVPDGYLVE</sequence>
<evidence type="ECO:0000256" key="2">
    <source>
        <dbReference type="ARBA" id="ARBA00023002"/>
    </source>
</evidence>
<name>A0A8S1HPC2_9PELO</name>
<evidence type="ECO:0000313" key="5">
    <source>
        <dbReference type="Proteomes" id="UP000835052"/>
    </source>
</evidence>
<proteinExistence type="inferred from homology"/>
<organism evidence="4 5">
    <name type="scientific">Caenorhabditis auriculariae</name>
    <dbReference type="NCBI Taxonomy" id="2777116"/>
    <lineage>
        <taxon>Eukaryota</taxon>
        <taxon>Metazoa</taxon>
        <taxon>Ecdysozoa</taxon>
        <taxon>Nematoda</taxon>
        <taxon>Chromadorea</taxon>
        <taxon>Rhabditida</taxon>
        <taxon>Rhabditina</taxon>
        <taxon>Rhabditomorpha</taxon>
        <taxon>Rhabditoidea</taxon>
        <taxon>Rhabditidae</taxon>
        <taxon>Peloderinae</taxon>
        <taxon>Caenorhabditis</taxon>
    </lineage>
</organism>
<dbReference type="InterPro" id="IPR057326">
    <property type="entry name" value="KR_dom"/>
</dbReference>
<keyword evidence="5" id="KW-1185">Reference proteome</keyword>
<dbReference type="SUPFAM" id="SSF51735">
    <property type="entry name" value="NAD(P)-binding Rossmann-fold domains"/>
    <property type="match status" value="1"/>
</dbReference>
<comment type="caution">
    <text evidence="4">The sequence shown here is derived from an EMBL/GenBank/DDBJ whole genome shotgun (WGS) entry which is preliminary data.</text>
</comment>
<protein>
    <recommendedName>
        <fullName evidence="3">Ketoreductase domain-containing protein</fullName>
    </recommendedName>
</protein>
<dbReference type="Pfam" id="PF00106">
    <property type="entry name" value="adh_short"/>
    <property type="match status" value="1"/>
</dbReference>